<comment type="subcellular location">
    <subcellularLocation>
        <location evidence="2">Membrane</location>
        <topology evidence="2">Multi-pass membrane protein</topology>
    </subcellularLocation>
</comment>
<dbReference type="InterPro" id="IPR036097">
    <property type="entry name" value="HisK_dim/P_sf"/>
</dbReference>
<dbReference type="Pfam" id="PF00512">
    <property type="entry name" value="HisKA"/>
    <property type="match status" value="1"/>
</dbReference>
<evidence type="ECO:0000256" key="3">
    <source>
        <dbReference type="ARBA" id="ARBA00012438"/>
    </source>
</evidence>
<dbReference type="InterPro" id="IPR003661">
    <property type="entry name" value="HisK_dim/P_dom"/>
</dbReference>
<evidence type="ECO:0000313" key="13">
    <source>
        <dbReference type="Proteomes" id="UP000077407"/>
    </source>
</evidence>
<dbReference type="InterPro" id="IPR050398">
    <property type="entry name" value="HssS/ArlS-like"/>
</dbReference>
<evidence type="ECO:0000256" key="5">
    <source>
        <dbReference type="ARBA" id="ARBA00022679"/>
    </source>
</evidence>
<dbReference type="SUPFAM" id="SSF47384">
    <property type="entry name" value="Homodimeric domain of signal transducing histidine kinase"/>
    <property type="match status" value="1"/>
</dbReference>
<dbReference type="AlphaFoldDB" id="A0A162KTW7"/>
<dbReference type="EC" id="2.7.13.3" evidence="3"/>
<dbReference type="InterPro" id="IPR003594">
    <property type="entry name" value="HATPase_dom"/>
</dbReference>
<dbReference type="PANTHER" id="PTHR45528:SF8">
    <property type="entry name" value="HISTIDINE KINASE"/>
    <property type="match status" value="1"/>
</dbReference>
<dbReference type="Gene3D" id="3.30.565.10">
    <property type="entry name" value="Histidine kinase-like ATPase, C-terminal domain"/>
    <property type="match status" value="1"/>
</dbReference>
<dbReference type="RefSeq" id="WP_063555694.1">
    <property type="nucleotide sequence ID" value="NZ_LITT01000023.1"/>
</dbReference>
<sequence>MYLFIIILLGILAGISITLLFLTRSEIKHITGNLKKINDIDTNQKVTLSFQNRSLRNLAREINRNIDKKQQTEVKYKHMDMELRQAIANISHDLRTPLTSIIGYIQLIKSDNLSKDEKNEYMDIILNRAKSLKMLIAGFFDLSRLEANEYAFELESISLSNILCELIASFYNDFTSKGVEPLIEIDESAPGIIGDENAIRRVFSNLIQNALKHGDKFISVSLKKDGNCIVTTFANNANNLKPDDIDHLFERFFTGDRTRTGKNTGLGLAITKALVEQMGHSITANFKDNKLSIIIKWKIS</sequence>
<dbReference type="PROSITE" id="PS50109">
    <property type="entry name" value="HIS_KIN"/>
    <property type="match status" value="1"/>
</dbReference>
<dbReference type="EMBL" id="LITT01000023">
    <property type="protein sequence ID" value="OAA86872.1"/>
    <property type="molecule type" value="Genomic_DNA"/>
</dbReference>
<dbReference type="InterPro" id="IPR036890">
    <property type="entry name" value="HATPase_C_sf"/>
</dbReference>
<dbReference type="PANTHER" id="PTHR45528">
    <property type="entry name" value="SENSOR HISTIDINE KINASE CPXA"/>
    <property type="match status" value="1"/>
</dbReference>
<keyword evidence="7" id="KW-0418">Kinase</keyword>
<gene>
    <name evidence="12" type="primary">phoR_5</name>
    <name evidence="12" type="ORF">WY13_02266</name>
</gene>
<proteinExistence type="predicted"/>
<comment type="caution">
    <text evidence="12">The sequence shown here is derived from an EMBL/GenBank/DDBJ whole genome shotgun (WGS) entry which is preliminary data.</text>
</comment>
<evidence type="ECO:0000256" key="9">
    <source>
        <dbReference type="ARBA" id="ARBA00023012"/>
    </source>
</evidence>
<dbReference type="Proteomes" id="UP000077407">
    <property type="component" value="Unassembled WGS sequence"/>
</dbReference>
<dbReference type="GO" id="GO:0005886">
    <property type="term" value="C:plasma membrane"/>
    <property type="evidence" value="ECO:0007669"/>
    <property type="project" value="TreeGrafter"/>
</dbReference>
<evidence type="ECO:0000256" key="7">
    <source>
        <dbReference type="ARBA" id="ARBA00022777"/>
    </source>
</evidence>
<evidence type="ECO:0000256" key="6">
    <source>
        <dbReference type="ARBA" id="ARBA00022692"/>
    </source>
</evidence>
<dbReference type="SMART" id="SM00387">
    <property type="entry name" value="HATPase_c"/>
    <property type="match status" value="1"/>
</dbReference>
<protein>
    <recommendedName>
        <fullName evidence="3">histidine kinase</fullName>
        <ecNumber evidence="3">2.7.13.3</ecNumber>
    </recommendedName>
</protein>
<accession>A0A162KTW7</accession>
<dbReference type="InterPro" id="IPR004358">
    <property type="entry name" value="Sig_transdc_His_kin-like_C"/>
</dbReference>
<evidence type="ECO:0000259" key="11">
    <source>
        <dbReference type="PROSITE" id="PS50109"/>
    </source>
</evidence>
<dbReference type="OrthoDB" id="9792991at2"/>
<keyword evidence="5 12" id="KW-0808">Transferase</keyword>
<organism evidence="12 13">
    <name type="scientific">Clostridium ljungdahlii</name>
    <dbReference type="NCBI Taxonomy" id="1538"/>
    <lineage>
        <taxon>Bacteria</taxon>
        <taxon>Bacillati</taxon>
        <taxon>Bacillota</taxon>
        <taxon>Clostridia</taxon>
        <taxon>Eubacteriales</taxon>
        <taxon>Clostridiaceae</taxon>
        <taxon>Clostridium</taxon>
    </lineage>
</organism>
<evidence type="ECO:0000256" key="2">
    <source>
        <dbReference type="ARBA" id="ARBA00004141"/>
    </source>
</evidence>
<dbReference type="InterPro" id="IPR005467">
    <property type="entry name" value="His_kinase_dom"/>
</dbReference>
<evidence type="ECO:0000313" key="12">
    <source>
        <dbReference type="EMBL" id="OAA86872.1"/>
    </source>
</evidence>
<dbReference type="CDD" id="cd00075">
    <property type="entry name" value="HATPase"/>
    <property type="match status" value="1"/>
</dbReference>
<keyword evidence="8" id="KW-1133">Transmembrane helix</keyword>
<dbReference type="GO" id="GO:0000155">
    <property type="term" value="F:phosphorelay sensor kinase activity"/>
    <property type="evidence" value="ECO:0007669"/>
    <property type="project" value="InterPro"/>
</dbReference>
<reference evidence="12 13" key="1">
    <citation type="journal article" date="2015" name="Biotechnol. Bioeng.">
        <title>Genome sequence and phenotypic characterization of Caulobacter segnis.</title>
        <authorList>
            <person name="Patel S."/>
            <person name="Fletcher B."/>
            <person name="Scott D.C."/>
            <person name="Ely B."/>
        </authorList>
    </citation>
    <scope>NUCLEOTIDE SEQUENCE [LARGE SCALE GENOMIC DNA]</scope>
    <source>
        <strain evidence="12 13">ERI-2</strain>
    </source>
</reference>
<keyword evidence="4" id="KW-0597">Phosphoprotein</keyword>
<evidence type="ECO:0000256" key="4">
    <source>
        <dbReference type="ARBA" id="ARBA00022553"/>
    </source>
</evidence>
<evidence type="ECO:0000256" key="8">
    <source>
        <dbReference type="ARBA" id="ARBA00022989"/>
    </source>
</evidence>
<name>A0A162KTW7_9CLOT</name>
<keyword evidence="6" id="KW-0812">Transmembrane</keyword>
<dbReference type="Gene3D" id="1.10.287.130">
    <property type="match status" value="1"/>
</dbReference>
<dbReference type="PATRIC" id="fig|1538.10.peg.1868"/>
<dbReference type="Pfam" id="PF02518">
    <property type="entry name" value="HATPase_c"/>
    <property type="match status" value="1"/>
</dbReference>
<evidence type="ECO:0000256" key="1">
    <source>
        <dbReference type="ARBA" id="ARBA00000085"/>
    </source>
</evidence>
<keyword evidence="10" id="KW-0472">Membrane</keyword>
<dbReference type="CDD" id="cd00082">
    <property type="entry name" value="HisKA"/>
    <property type="match status" value="1"/>
</dbReference>
<dbReference type="SMART" id="SM00388">
    <property type="entry name" value="HisKA"/>
    <property type="match status" value="1"/>
</dbReference>
<evidence type="ECO:0000256" key="10">
    <source>
        <dbReference type="ARBA" id="ARBA00023136"/>
    </source>
</evidence>
<feature type="domain" description="Histidine kinase" evidence="11">
    <location>
        <begin position="89"/>
        <end position="300"/>
    </location>
</feature>
<dbReference type="SUPFAM" id="SSF55874">
    <property type="entry name" value="ATPase domain of HSP90 chaperone/DNA topoisomerase II/histidine kinase"/>
    <property type="match status" value="1"/>
</dbReference>
<keyword evidence="9" id="KW-0902">Two-component regulatory system</keyword>
<dbReference type="PRINTS" id="PR00344">
    <property type="entry name" value="BCTRLSENSOR"/>
</dbReference>
<comment type="catalytic activity">
    <reaction evidence="1">
        <text>ATP + protein L-histidine = ADP + protein N-phospho-L-histidine.</text>
        <dbReference type="EC" id="2.7.13.3"/>
    </reaction>
</comment>